<evidence type="ECO:0000313" key="7">
    <source>
        <dbReference type="EMBL" id="RXE59882.1"/>
    </source>
</evidence>
<reference evidence="8" key="1">
    <citation type="submission" date="2018-11" db="EMBL/GenBank/DDBJ databases">
        <title>Genome sequencing of a novel mesophilic and cellulolytic organism within the genus Hungateiclostridium.</title>
        <authorList>
            <person name="Rettenmaier R."/>
            <person name="Liebl W."/>
            <person name="Zverlov V."/>
        </authorList>
    </citation>
    <scope>NUCLEOTIDE SEQUENCE [LARGE SCALE GENOMIC DNA]</scope>
    <source>
        <strain evidence="8">N2K1</strain>
    </source>
</reference>
<dbReference type="InterPro" id="IPR001547">
    <property type="entry name" value="Glyco_hydro_5"/>
</dbReference>
<dbReference type="AlphaFoldDB" id="A0A4Q0IA28"/>
<keyword evidence="5" id="KW-0732">Signal</keyword>
<dbReference type="GO" id="GO:0004553">
    <property type="term" value="F:hydrolase activity, hydrolyzing O-glycosyl compounds"/>
    <property type="evidence" value="ECO:0007669"/>
    <property type="project" value="InterPro"/>
</dbReference>
<dbReference type="OrthoDB" id="220114at2"/>
<protein>
    <submittedName>
        <fullName evidence="7">Putative beta-mannanase</fullName>
    </submittedName>
</protein>
<dbReference type="InterPro" id="IPR002105">
    <property type="entry name" value="Dockerin_1_rpt"/>
</dbReference>
<dbReference type="Pfam" id="PF00404">
    <property type="entry name" value="Dockerin_1"/>
    <property type="match status" value="1"/>
</dbReference>
<comment type="similarity">
    <text evidence="3">Belongs to the glycosyl hydrolase 5 (cellulase A) family.</text>
</comment>
<dbReference type="InterPro" id="IPR018247">
    <property type="entry name" value="EF_Hand_1_Ca_BS"/>
</dbReference>
<evidence type="ECO:0000256" key="3">
    <source>
        <dbReference type="RuleBase" id="RU361153"/>
    </source>
</evidence>
<evidence type="ECO:0000256" key="4">
    <source>
        <dbReference type="SAM" id="MobiDB-lite"/>
    </source>
</evidence>
<keyword evidence="1 3" id="KW-0378">Hydrolase</keyword>
<dbReference type="Gene3D" id="2.60.120.260">
    <property type="entry name" value="Galactose-binding domain-like"/>
    <property type="match status" value="1"/>
</dbReference>
<dbReference type="Pfam" id="PF00150">
    <property type="entry name" value="Cellulase"/>
    <property type="match status" value="1"/>
</dbReference>
<dbReference type="InterPro" id="IPR036439">
    <property type="entry name" value="Dockerin_dom_sf"/>
</dbReference>
<dbReference type="PROSITE" id="PS00018">
    <property type="entry name" value="EF_HAND_1"/>
    <property type="match status" value="2"/>
</dbReference>
<evidence type="ECO:0000256" key="5">
    <source>
        <dbReference type="SAM" id="SignalP"/>
    </source>
</evidence>
<dbReference type="EMBL" id="RLII01000003">
    <property type="protein sequence ID" value="RXE59882.1"/>
    <property type="molecule type" value="Genomic_DNA"/>
</dbReference>
<dbReference type="InterPro" id="IPR017853">
    <property type="entry name" value="GH"/>
</dbReference>
<evidence type="ECO:0000256" key="1">
    <source>
        <dbReference type="ARBA" id="ARBA00022801"/>
    </source>
</evidence>
<keyword evidence="8" id="KW-1185">Reference proteome</keyword>
<comment type="caution">
    <text evidence="7">The sequence shown here is derived from an EMBL/GenBank/DDBJ whole genome shotgun (WGS) entry which is preliminary data.</text>
</comment>
<name>A0A4Q0IA28_9FIRM</name>
<evidence type="ECO:0000313" key="8">
    <source>
        <dbReference type="Proteomes" id="UP000289166"/>
    </source>
</evidence>
<sequence>MKKISVLLCIMLLLTGIFGVAGICAAAEGTFGGYSWVDPKDFKGTTGVKVADDSLEVSFQNINYSDYAAGTATTVAGEQAVPLNEDWTDYEAINFTVKNPNTAEIQIGVGICTGPKWYWHESPTISVPAGRSKEVSVSLKDAVWKTEASNWMNISNISDVDDVKKIVIKIMGNQVTGKVIFTDWSIGEPTSGNTYNPNPSPIPAPGQFKIQDGHLFDANGYPFVMRGVNHAHTWFKTELETTIPALAKAGCNAVRIVLSNGTKWQKDDISSVRRILELCEQYKMVAVLEVHDGLGVDQEQPLLDSAKYFVEIKDALIGKEDRVIINIANEWFGSWGGQAWADGYKKAIPIIRNAGLTHTIMVDSAGWGQYPQSIHDYGKDVFEADPLKNTMFSIHFYEYSGGNAAMVKSNIDGVINQGLALCIGEFGWKHTDGDVDEATIMSYCQEKNVGWLAWSWKGNGGGVEYLDLSYDWAGTSLTEWGDIVVNGPNGLKETSKLCTVFTGQGPVDPTPKPTPTYGTKGDLNGDGKINSTDLTYLKRYILKIITDLPIEDDYVADLNNDGKINSSDLTLLKRYLLQIITEF</sequence>
<keyword evidence="2 3" id="KW-0326">Glycosidase</keyword>
<feature type="domain" description="Dockerin" evidence="6">
    <location>
        <begin position="516"/>
        <end position="583"/>
    </location>
</feature>
<dbReference type="PROSITE" id="PS51766">
    <property type="entry name" value="DOCKERIN"/>
    <property type="match status" value="1"/>
</dbReference>
<dbReference type="Proteomes" id="UP000289166">
    <property type="component" value="Unassembled WGS sequence"/>
</dbReference>
<dbReference type="SUPFAM" id="SSF63446">
    <property type="entry name" value="Type I dockerin domain"/>
    <property type="match status" value="1"/>
</dbReference>
<feature type="chain" id="PRO_5039311886" evidence="5">
    <location>
        <begin position="22"/>
        <end position="583"/>
    </location>
</feature>
<evidence type="ECO:0000259" key="6">
    <source>
        <dbReference type="PROSITE" id="PS51766"/>
    </source>
</evidence>
<evidence type="ECO:0000256" key="2">
    <source>
        <dbReference type="ARBA" id="ARBA00023295"/>
    </source>
</evidence>
<dbReference type="PROSITE" id="PS00448">
    <property type="entry name" value="CLOS_CELLULOSOME_RPT"/>
    <property type="match status" value="2"/>
</dbReference>
<dbReference type="SUPFAM" id="SSF51445">
    <property type="entry name" value="(Trans)glycosidases"/>
    <property type="match status" value="1"/>
</dbReference>
<accession>A0A4Q0IA28</accession>
<feature type="signal peptide" evidence="5">
    <location>
        <begin position="1"/>
        <end position="21"/>
    </location>
</feature>
<dbReference type="Gene3D" id="1.10.1330.10">
    <property type="entry name" value="Dockerin domain"/>
    <property type="match status" value="1"/>
</dbReference>
<dbReference type="CDD" id="cd14256">
    <property type="entry name" value="Dockerin_I"/>
    <property type="match status" value="1"/>
</dbReference>
<dbReference type="InterPro" id="IPR016134">
    <property type="entry name" value="Dockerin_dom"/>
</dbReference>
<dbReference type="GO" id="GO:0009251">
    <property type="term" value="P:glucan catabolic process"/>
    <property type="evidence" value="ECO:0007669"/>
    <property type="project" value="TreeGrafter"/>
</dbReference>
<feature type="region of interest" description="Disordered" evidence="4">
    <location>
        <begin position="503"/>
        <end position="523"/>
    </location>
</feature>
<proteinExistence type="inferred from homology"/>
<dbReference type="Gene3D" id="3.20.20.80">
    <property type="entry name" value="Glycosidases"/>
    <property type="match status" value="1"/>
</dbReference>
<gene>
    <name evidence="7" type="ORF">EFD62_03800</name>
</gene>
<dbReference type="PANTHER" id="PTHR34142:SF1">
    <property type="entry name" value="GLYCOSIDE HYDROLASE FAMILY 5 DOMAIN-CONTAINING PROTEIN"/>
    <property type="match status" value="1"/>
</dbReference>
<organism evidence="7 8">
    <name type="scientific">Acetivibrio mesophilus</name>
    <dbReference type="NCBI Taxonomy" id="2487273"/>
    <lineage>
        <taxon>Bacteria</taxon>
        <taxon>Bacillati</taxon>
        <taxon>Bacillota</taxon>
        <taxon>Clostridia</taxon>
        <taxon>Eubacteriales</taxon>
        <taxon>Oscillospiraceae</taxon>
        <taxon>Acetivibrio</taxon>
    </lineage>
</organism>
<dbReference type="RefSeq" id="WP_069193445.1">
    <property type="nucleotide sequence ID" value="NZ_RLII01000003.1"/>
</dbReference>
<dbReference type="PANTHER" id="PTHR34142">
    <property type="entry name" value="ENDO-BETA-1,4-GLUCANASE A"/>
    <property type="match status" value="1"/>
</dbReference>